<dbReference type="EMBL" id="CADCUP010000039">
    <property type="protein sequence ID" value="CAA9376405.1"/>
    <property type="molecule type" value="Genomic_DNA"/>
</dbReference>
<dbReference type="SUPFAM" id="SSF55486">
    <property type="entry name" value="Metalloproteases ('zincins'), catalytic domain"/>
    <property type="match status" value="1"/>
</dbReference>
<name>A0A6J4N3J0_9ACTN</name>
<feature type="chain" id="PRO_5026722119" description="Peptidase M10 metallopeptidase domain-containing protein" evidence="1">
    <location>
        <begin position="31"/>
        <end position="351"/>
    </location>
</feature>
<dbReference type="RefSeq" id="WP_295656717.1">
    <property type="nucleotide sequence ID" value="NZ_CADCUP010000039.1"/>
</dbReference>
<dbReference type="Gene3D" id="3.40.390.10">
    <property type="entry name" value="Collagenase (Catalytic Domain)"/>
    <property type="match status" value="1"/>
</dbReference>
<evidence type="ECO:0008006" key="3">
    <source>
        <dbReference type="Google" id="ProtNLM"/>
    </source>
</evidence>
<evidence type="ECO:0000256" key="1">
    <source>
        <dbReference type="SAM" id="SignalP"/>
    </source>
</evidence>
<dbReference type="InterPro" id="IPR024079">
    <property type="entry name" value="MetalloPept_cat_dom_sf"/>
</dbReference>
<accession>A0A6J4N3J0</accession>
<dbReference type="GO" id="GO:0008237">
    <property type="term" value="F:metallopeptidase activity"/>
    <property type="evidence" value="ECO:0007669"/>
    <property type="project" value="InterPro"/>
</dbReference>
<keyword evidence="1" id="KW-0732">Signal</keyword>
<evidence type="ECO:0000313" key="2">
    <source>
        <dbReference type="EMBL" id="CAA9376405.1"/>
    </source>
</evidence>
<protein>
    <recommendedName>
        <fullName evidence="3">Peptidase M10 metallopeptidase domain-containing protein</fullName>
    </recommendedName>
</protein>
<gene>
    <name evidence="2" type="ORF">AVDCRST_MAG06-546</name>
</gene>
<proteinExistence type="predicted"/>
<reference evidence="2" key="1">
    <citation type="submission" date="2020-02" db="EMBL/GenBank/DDBJ databases">
        <authorList>
            <person name="Meier V. D."/>
        </authorList>
    </citation>
    <scope>NUCLEOTIDE SEQUENCE</scope>
    <source>
        <strain evidence="2">AVDCRST_MAG06</strain>
    </source>
</reference>
<organism evidence="2">
    <name type="scientific">uncultured Nocardioides sp</name>
    <dbReference type="NCBI Taxonomy" id="198441"/>
    <lineage>
        <taxon>Bacteria</taxon>
        <taxon>Bacillati</taxon>
        <taxon>Actinomycetota</taxon>
        <taxon>Actinomycetes</taxon>
        <taxon>Propionibacteriales</taxon>
        <taxon>Nocardioidaceae</taxon>
        <taxon>Nocardioides</taxon>
        <taxon>environmental samples</taxon>
    </lineage>
</organism>
<feature type="signal peptide" evidence="1">
    <location>
        <begin position="1"/>
        <end position="30"/>
    </location>
</feature>
<sequence>MSSRRTTHALIALLTSLFLAVSVTSTPAEAQQQRKQTRGSVTWVTDTWVSGSGTGYSLSGTVSGARKRPLLLQYKGAQGWQRLARTKAVDNAFTFNGTWDWYGTHKVRVLAPATRRHSRRAFEAHRVNVVPSYTARGLAGDHNLLRFNGLRERVNPCQPIRYKLNLDDIGDGVLPIIDSVLFQFTQATGVRFKYVGRTHTIPQGRRTMDRGTDLIIAWASQSERPALAGAVAVSQIVKLDLGRDRKGRVWSVKQTGVTVNSDLTVPGSPNQAVDIALDSPSRATLGMTLLHELGHGFGLAHTDRNEAGRAQLMYFSTDNLPWSNGWFRSLFGAGDLAGLRKVGLAAGCVRD</sequence>
<dbReference type="AlphaFoldDB" id="A0A6J4N3J0"/>